<comment type="caution">
    <text evidence="3">The sequence shown here is derived from an EMBL/GenBank/DDBJ whole genome shotgun (WGS) entry which is preliminary data.</text>
</comment>
<dbReference type="EMBL" id="JACHVA010000126">
    <property type="protein sequence ID" value="MBC2603368.1"/>
    <property type="molecule type" value="Genomic_DNA"/>
</dbReference>
<keyword evidence="1" id="KW-0812">Transmembrane</keyword>
<organism evidence="3 4">
    <name type="scientific">Puniceicoccus vermicola</name>
    <dbReference type="NCBI Taxonomy" id="388746"/>
    <lineage>
        <taxon>Bacteria</taxon>
        <taxon>Pseudomonadati</taxon>
        <taxon>Verrucomicrobiota</taxon>
        <taxon>Opitutia</taxon>
        <taxon>Puniceicoccales</taxon>
        <taxon>Puniceicoccaceae</taxon>
        <taxon>Puniceicoccus</taxon>
    </lineage>
</organism>
<keyword evidence="2" id="KW-0732">Signal</keyword>
<protein>
    <recommendedName>
        <fullName evidence="5">PEP-CTERM sorting domain-containing protein</fullName>
    </recommendedName>
</protein>
<accession>A0A7X1B0H1</accession>
<sequence length="806" mass="82564">MRIHFILCFCLSAFGLSVLSAQTDKVTTTPALLQQGFGPGGALLPRDGSNYCAPTSSANSVLWLNNNGYTRLYETPFASASDNEMNLVRALGGLMGTEAQGGTGSEGIAQGWETYLNLKGYGGFTVTGFEAGENISYADYDLKFLQNQNSGYNVVNFAYFWGATEDGIDKIFGGHATTLLKSDPLNDEIIINNPAPFTAGDNPETHPVQRIDFMGGTDVMAVDFSAEYGGRQVWGVAGFATVVAPDVNPEGSGTPTTWTISGDQVINTNGSYLTVEAPISGSGRLIKTDSGDADGTLVLKSGVGGLADPYTFTGGVLVDAGTLSVLSDAANPVGTGNAEISGGFLEFAPDGSGENLTLALAGDAGSTFSFTGGGGLVVDKGDHLSVELILGGNTDGTTSNFVRGEQGGLMLLPASGIAELGKSERIRVAGTGGNLPQMTNGIVNPHVVGADPTQSFDGSFLSYDGTRGFEAHTGTNTSGTPLGSMGATDVADVTTNQTVSGSQIIYALRVGDGVEVGGSGTLNVGSGTTGSSGGVILNGGRLANAETRFGQGQGVVYTSSRGGQIDSTITTADGVLYYGPGMVNVTAANTYSGGTLVQDGHLQVRNSSGSATGTEAVLISRNGVVSGDGSIAGSVEVEGIVVPGVFGTTGDLTPSTLTVGGDVFFATDSILDWTLVSLTDDSLGGAAGADWGFLSVGGALSFDEDSTLRLNFEGVAGPESGNAFWATQRLWSFISFGTLTGLDNLEIFGSKLEYGDFQLVEDSEDSVVQLAYVPNGGLVIPEPAAYPLIAAFLALAAVVSRRKRRE</sequence>
<keyword evidence="1" id="KW-1133">Transmembrane helix</keyword>
<evidence type="ECO:0008006" key="5">
    <source>
        <dbReference type="Google" id="ProtNLM"/>
    </source>
</evidence>
<name>A0A7X1B0H1_9BACT</name>
<evidence type="ECO:0000313" key="3">
    <source>
        <dbReference type="EMBL" id="MBC2603368.1"/>
    </source>
</evidence>
<keyword evidence="4" id="KW-1185">Reference proteome</keyword>
<reference evidence="3 4" key="1">
    <citation type="submission" date="2020-07" db="EMBL/GenBank/DDBJ databases">
        <authorList>
            <person name="Feng X."/>
        </authorList>
    </citation>
    <scope>NUCLEOTIDE SEQUENCE [LARGE SCALE GENOMIC DNA]</scope>
    <source>
        <strain evidence="3 4">JCM14086</strain>
    </source>
</reference>
<evidence type="ECO:0000256" key="1">
    <source>
        <dbReference type="SAM" id="Phobius"/>
    </source>
</evidence>
<dbReference type="RefSeq" id="WP_185694000.1">
    <property type="nucleotide sequence ID" value="NZ_JACHVA010000126.1"/>
</dbReference>
<dbReference type="Proteomes" id="UP000525652">
    <property type="component" value="Unassembled WGS sequence"/>
</dbReference>
<feature type="chain" id="PRO_5030869846" description="PEP-CTERM sorting domain-containing protein" evidence="2">
    <location>
        <begin position="21"/>
        <end position="806"/>
    </location>
</feature>
<proteinExistence type="predicted"/>
<feature type="transmembrane region" description="Helical" evidence="1">
    <location>
        <begin position="784"/>
        <end position="800"/>
    </location>
</feature>
<dbReference type="AlphaFoldDB" id="A0A7X1B0H1"/>
<feature type="signal peptide" evidence="2">
    <location>
        <begin position="1"/>
        <end position="20"/>
    </location>
</feature>
<evidence type="ECO:0000313" key="4">
    <source>
        <dbReference type="Proteomes" id="UP000525652"/>
    </source>
</evidence>
<keyword evidence="1" id="KW-0472">Membrane</keyword>
<gene>
    <name evidence="3" type="ORF">H5P30_16415</name>
</gene>
<evidence type="ECO:0000256" key="2">
    <source>
        <dbReference type="SAM" id="SignalP"/>
    </source>
</evidence>